<evidence type="ECO:0000313" key="3">
    <source>
        <dbReference type="Proteomes" id="UP000735302"/>
    </source>
</evidence>
<gene>
    <name evidence="2" type="ORF">PoB_004534300</name>
</gene>
<keyword evidence="3" id="KW-1185">Reference proteome</keyword>
<evidence type="ECO:0000313" key="2">
    <source>
        <dbReference type="EMBL" id="GFO18838.1"/>
    </source>
</evidence>
<name>A0AAV4BJ46_9GAST</name>
<protein>
    <submittedName>
        <fullName evidence="2">Uncharacterized protein</fullName>
    </submittedName>
</protein>
<evidence type="ECO:0000256" key="1">
    <source>
        <dbReference type="SAM" id="MobiDB-lite"/>
    </source>
</evidence>
<feature type="region of interest" description="Disordered" evidence="1">
    <location>
        <begin position="1"/>
        <end position="20"/>
    </location>
</feature>
<proteinExistence type="predicted"/>
<organism evidence="2 3">
    <name type="scientific">Plakobranchus ocellatus</name>
    <dbReference type="NCBI Taxonomy" id="259542"/>
    <lineage>
        <taxon>Eukaryota</taxon>
        <taxon>Metazoa</taxon>
        <taxon>Spiralia</taxon>
        <taxon>Lophotrochozoa</taxon>
        <taxon>Mollusca</taxon>
        <taxon>Gastropoda</taxon>
        <taxon>Heterobranchia</taxon>
        <taxon>Euthyneura</taxon>
        <taxon>Panpulmonata</taxon>
        <taxon>Sacoglossa</taxon>
        <taxon>Placobranchoidea</taxon>
        <taxon>Plakobranchidae</taxon>
        <taxon>Plakobranchus</taxon>
    </lineage>
</organism>
<feature type="compositionally biased region" description="Polar residues" evidence="1">
    <location>
        <begin position="1"/>
        <end position="13"/>
    </location>
</feature>
<comment type="caution">
    <text evidence="2">The sequence shown here is derived from an EMBL/GenBank/DDBJ whole genome shotgun (WGS) entry which is preliminary data.</text>
</comment>
<reference evidence="2 3" key="1">
    <citation type="journal article" date="2021" name="Elife">
        <title>Chloroplast acquisition without the gene transfer in kleptoplastic sea slugs, Plakobranchus ocellatus.</title>
        <authorList>
            <person name="Maeda T."/>
            <person name="Takahashi S."/>
            <person name="Yoshida T."/>
            <person name="Shimamura S."/>
            <person name="Takaki Y."/>
            <person name="Nagai Y."/>
            <person name="Toyoda A."/>
            <person name="Suzuki Y."/>
            <person name="Arimoto A."/>
            <person name="Ishii H."/>
            <person name="Satoh N."/>
            <person name="Nishiyama T."/>
            <person name="Hasebe M."/>
            <person name="Maruyama T."/>
            <person name="Minagawa J."/>
            <person name="Obokata J."/>
            <person name="Shigenobu S."/>
        </authorList>
    </citation>
    <scope>NUCLEOTIDE SEQUENCE [LARGE SCALE GENOMIC DNA]</scope>
</reference>
<dbReference type="EMBL" id="BLXT01004995">
    <property type="protein sequence ID" value="GFO18838.1"/>
    <property type="molecule type" value="Genomic_DNA"/>
</dbReference>
<dbReference type="Proteomes" id="UP000735302">
    <property type="component" value="Unassembled WGS sequence"/>
</dbReference>
<dbReference type="AlphaFoldDB" id="A0AAV4BJ46"/>
<accession>A0AAV4BJ46</accession>
<sequence>MSRSSSDLKSSGTRPVHSCKQHVTLIIRPEKLGNYTGTQLQAVCHAHHQTWKARELDRYTVAGSMSRSSSDLES</sequence>